<proteinExistence type="predicted"/>
<evidence type="ECO:0000313" key="1">
    <source>
        <dbReference type="EMBL" id="KAH6946133.1"/>
    </source>
</evidence>
<comment type="caution">
    <text evidence="1">The sequence shown here is derived from an EMBL/GenBank/DDBJ whole genome shotgun (WGS) entry which is preliminary data.</text>
</comment>
<reference evidence="1" key="1">
    <citation type="submission" date="2020-05" db="EMBL/GenBank/DDBJ databases">
        <title>Large-scale comparative analyses of tick genomes elucidate their genetic diversity and vector capacities.</title>
        <authorList>
            <person name="Jia N."/>
            <person name="Wang J."/>
            <person name="Shi W."/>
            <person name="Du L."/>
            <person name="Sun Y."/>
            <person name="Zhan W."/>
            <person name="Jiang J."/>
            <person name="Wang Q."/>
            <person name="Zhang B."/>
            <person name="Ji P."/>
            <person name="Sakyi L.B."/>
            <person name="Cui X."/>
            <person name="Yuan T."/>
            <person name="Jiang B."/>
            <person name="Yang W."/>
            <person name="Lam T.T.-Y."/>
            <person name="Chang Q."/>
            <person name="Ding S."/>
            <person name="Wang X."/>
            <person name="Zhu J."/>
            <person name="Ruan X."/>
            <person name="Zhao L."/>
            <person name="Wei J."/>
            <person name="Que T."/>
            <person name="Du C."/>
            <person name="Cheng J."/>
            <person name="Dai P."/>
            <person name="Han X."/>
            <person name="Huang E."/>
            <person name="Gao Y."/>
            <person name="Liu J."/>
            <person name="Shao H."/>
            <person name="Ye R."/>
            <person name="Li L."/>
            <person name="Wei W."/>
            <person name="Wang X."/>
            <person name="Wang C."/>
            <person name="Yang T."/>
            <person name="Huo Q."/>
            <person name="Li W."/>
            <person name="Guo W."/>
            <person name="Chen H."/>
            <person name="Zhou L."/>
            <person name="Ni X."/>
            <person name="Tian J."/>
            <person name="Zhou Y."/>
            <person name="Sheng Y."/>
            <person name="Liu T."/>
            <person name="Pan Y."/>
            <person name="Xia L."/>
            <person name="Li J."/>
            <person name="Zhao F."/>
            <person name="Cao W."/>
        </authorList>
    </citation>
    <scope>NUCLEOTIDE SEQUENCE</scope>
    <source>
        <strain evidence="1">Hyas-2018</strain>
    </source>
</reference>
<organism evidence="1 2">
    <name type="scientific">Hyalomma asiaticum</name>
    <name type="common">Tick</name>
    <dbReference type="NCBI Taxonomy" id="266040"/>
    <lineage>
        <taxon>Eukaryota</taxon>
        <taxon>Metazoa</taxon>
        <taxon>Ecdysozoa</taxon>
        <taxon>Arthropoda</taxon>
        <taxon>Chelicerata</taxon>
        <taxon>Arachnida</taxon>
        <taxon>Acari</taxon>
        <taxon>Parasitiformes</taxon>
        <taxon>Ixodida</taxon>
        <taxon>Ixodoidea</taxon>
        <taxon>Ixodidae</taxon>
        <taxon>Hyalomminae</taxon>
        <taxon>Hyalomma</taxon>
    </lineage>
</organism>
<dbReference type="EMBL" id="CM023481">
    <property type="protein sequence ID" value="KAH6946133.1"/>
    <property type="molecule type" value="Genomic_DNA"/>
</dbReference>
<gene>
    <name evidence="1" type="ORF">HPB50_011771</name>
</gene>
<keyword evidence="2" id="KW-1185">Reference proteome</keyword>
<protein>
    <submittedName>
        <fullName evidence="1">Uncharacterized protein</fullName>
    </submittedName>
</protein>
<name>A0ACB7TGQ4_HYAAI</name>
<sequence length="120" mass="14304">MSHRPCRRTSVQRRHRLMLHGVQRRAQYRKRLSMELWRRWKRSCLLQLRSAHYRSDKVSSQFRVGDVVTAHEESAFWTFRKPGRATSLHTLYEADSSERVCSVRLASGHVVNRPVQQLYV</sequence>
<evidence type="ECO:0000313" key="2">
    <source>
        <dbReference type="Proteomes" id="UP000821845"/>
    </source>
</evidence>
<accession>A0ACB7TGQ4</accession>
<dbReference type="Proteomes" id="UP000821845">
    <property type="component" value="Chromosome 1"/>
</dbReference>